<dbReference type="PANTHER" id="PTHR30151">
    <property type="entry name" value="ALKANE SULFONATE ABC TRANSPORTER-RELATED, MEMBRANE SUBUNIT"/>
    <property type="match status" value="1"/>
</dbReference>
<evidence type="ECO:0000256" key="4">
    <source>
        <dbReference type="ARBA" id="ARBA00022692"/>
    </source>
</evidence>
<proteinExistence type="inferred from homology"/>
<evidence type="ECO:0000256" key="3">
    <source>
        <dbReference type="ARBA" id="ARBA00022475"/>
    </source>
</evidence>
<dbReference type="STRING" id="158190.SpiGrapes_3007"/>
<dbReference type="Gene3D" id="1.10.3720.10">
    <property type="entry name" value="MetI-like"/>
    <property type="match status" value="1"/>
</dbReference>
<sequence length="261" mass="28555">MKVRTKRNLVVFGSSLLLIVIWQLGAMVLDSQILLPQVGPVGKALVALASSSPFALHVGLTVSRALESFFIIVISATFLGILAGGSPFFSLFVKPLIVVLKAVPVMSIILLAFIWFSSGTVPLFSAFLMGFPVMFVQIEQAFLHMDKNLEQMCDLYDFSTSLKIRHYVIPSLVPFFITGARTTLSMVWKVVIAAEVLTVPRYGVGGQMHLAQVQLDTEFVLSWTLVAILLTALGDLAFDGLVALAGKLKKQLDKRRLPCDL</sequence>
<dbReference type="InterPro" id="IPR035906">
    <property type="entry name" value="MetI-like_sf"/>
</dbReference>
<dbReference type="RefSeq" id="WP_014271596.1">
    <property type="nucleotide sequence ID" value="NC_016633.1"/>
</dbReference>
<evidence type="ECO:0000313" key="10">
    <source>
        <dbReference type="Proteomes" id="UP000005632"/>
    </source>
</evidence>
<dbReference type="AlphaFoldDB" id="G8QYB0"/>
<feature type="transmembrane region" description="Helical" evidence="7">
    <location>
        <begin position="69"/>
        <end position="90"/>
    </location>
</feature>
<dbReference type="GO" id="GO:0055085">
    <property type="term" value="P:transmembrane transport"/>
    <property type="evidence" value="ECO:0007669"/>
    <property type="project" value="InterPro"/>
</dbReference>
<keyword evidence="10" id="KW-1185">Reference proteome</keyword>
<comment type="similarity">
    <text evidence="7">Belongs to the binding-protein-dependent transport system permease family.</text>
</comment>
<keyword evidence="6 7" id="KW-0472">Membrane</keyword>
<evidence type="ECO:0000259" key="8">
    <source>
        <dbReference type="PROSITE" id="PS50928"/>
    </source>
</evidence>
<feature type="transmembrane region" description="Helical" evidence="7">
    <location>
        <begin position="41"/>
        <end position="62"/>
    </location>
</feature>
<name>G8QYB0_SPHPG</name>
<evidence type="ECO:0000256" key="5">
    <source>
        <dbReference type="ARBA" id="ARBA00022989"/>
    </source>
</evidence>
<dbReference type="GO" id="GO:0005886">
    <property type="term" value="C:plasma membrane"/>
    <property type="evidence" value="ECO:0007669"/>
    <property type="project" value="UniProtKB-SubCell"/>
</dbReference>
<dbReference type="SUPFAM" id="SSF161098">
    <property type="entry name" value="MetI-like"/>
    <property type="match status" value="1"/>
</dbReference>
<protein>
    <submittedName>
        <fullName evidence="9">ABC-type nitrate/sulfonate/bicarbonate transport system, permease component</fullName>
    </submittedName>
</protein>
<evidence type="ECO:0000256" key="6">
    <source>
        <dbReference type="ARBA" id="ARBA00023136"/>
    </source>
</evidence>
<dbReference type="KEGG" id="sgp:SpiGrapes_3007"/>
<evidence type="ECO:0000256" key="1">
    <source>
        <dbReference type="ARBA" id="ARBA00004651"/>
    </source>
</evidence>
<dbReference type="PROSITE" id="PS50928">
    <property type="entry name" value="ABC_TM1"/>
    <property type="match status" value="1"/>
</dbReference>
<keyword evidence="2 7" id="KW-0813">Transport</keyword>
<feature type="domain" description="ABC transmembrane type-1" evidence="8">
    <location>
        <begin position="58"/>
        <end position="238"/>
    </location>
</feature>
<dbReference type="Proteomes" id="UP000005632">
    <property type="component" value="Chromosome"/>
</dbReference>
<dbReference type="eggNOG" id="COG0600">
    <property type="taxonomic scope" value="Bacteria"/>
</dbReference>
<reference evidence="9 10" key="1">
    <citation type="submission" date="2011-11" db="EMBL/GenBank/DDBJ databases">
        <title>Complete sequence of Spirochaeta sp. grapes.</title>
        <authorList>
            <consortium name="US DOE Joint Genome Institute"/>
            <person name="Lucas S."/>
            <person name="Han J."/>
            <person name="Lapidus A."/>
            <person name="Cheng J.-F."/>
            <person name="Goodwin L."/>
            <person name="Pitluck S."/>
            <person name="Peters L."/>
            <person name="Ovchinnikova G."/>
            <person name="Munk A.C."/>
            <person name="Detter J.C."/>
            <person name="Han C."/>
            <person name="Tapia R."/>
            <person name="Land M."/>
            <person name="Hauser L."/>
            <person name="Kyrpides N."/>
            <person name="Ivanova N."/>
            <person name="Pagani I."/>
            <person name="Ritalahtilisa K."/>
            <person name="Loeffler F."/>
            <person name="Woyke T."/>
        </authorList>
    </citation>
    <scope>NUCLEOTIDE SEQUENCE [LARGE SCALE GENOMIC DNA]</scope>
    <source>
        <strain evidence="10">ATCC BAA-1885 / DSM 22778 / Grapes</strain>
    </source>
</reference>
<dbReference type="Pfam" id="PF00528">
    <property type="entry name" value="BPD_transp_1"/>
    <property type="match status" value="1"/>
</dbReference>
<keyword evidence="5 7" id="KW-1133">Transmembrane helix</keyword>
<dbReference type="HOGENOM" id="CLU_046113_4_2_12"/>
<keyword evidence="4 7" id="KW-0812">Transmembrane</keyword>
<dbReference type="CDD" id="cd06261">
    <property type="entry name" value="TM_PBP2"/>
    <property type="match status" value="1"/>
</dbReference>
<evidence type="ECO:0000256" key="2">
    <source>
        <dbReference type="ARBA" id="ARBA00022448"/>
    </source>
</evidence>
<feature type="transmembrane region" description="Helical" evidence="7">
    <location>
        <begin position="220"/>
        <end position="246"/>
    </location>
</feature>
<keyword evidence="3" id="KW-1003">Cell membrane</keyword>
<accession>G8QYB0</accession>
<organism evidence="9 10">
    <name type="scientific">Sphaerochaeta pleomorpha (strain ATCC BAA-1885 / DSM 22778 / Grapes)</name>
    <dbReference type="NCBI Taxonomy" id="158190"/>
    <lineage>
        <taxon>Bacteria</taxon>
        <taxon>Pseudomonadati</taxon>
        <taxon>Spirochaetota</taxon>
        <taxon>Spirochaetia</taxon>
        <taxon>Spirochaetales</taxon>
        <taxon>Sphaerochaetaceae</taxon>
        <taxon>Sphaerochaeta</taxon>
    </lineage>
</organism>
<dbReference type="InterPro" id="IPR000515">
    <property type="entry name" value="MetI-like"/>
</dbReference>
<evidence type="ECO:0000313" key="9">
    <source>
        <dbReference type="EMBL" id="AEV30757.1"/>
    </source>
</evidence>
<comment type="subcellular location">
    <subcellularLocation>
        <location evidence="1 7">Cell membrane</location>
        <topology evidence="1 7">Multi-pass membrane protein</topology>
    </subcellularLocation>
</comment>
<gene>
    <name evidence="9" type="ordered locus">SpiGrapes_3007</name>
</gene>
<dbReference type="EMBL" id="CP003155">
    <property type="protein sequence ID" value="AEV30757.1"/>
    <property type="molecule type" value="Genomic_DNA"/>
</dbReference>
<evidence type="ECO:0000256" key="7">
    <source>
        <dbReference type="RuleBase" id="RU363032"/>
    </source>
</evidence>
<dbReference type="OrthoDB" id="308958at2"/>
<dbReference type="PANTHER" id="PTHR30151:SF0">
    <property type="entry name" value="ABC TRANSPORTER PERMEASE PROTEIN MJ0413-RELATED"/>
    <property type="match status" value="1"/>
</dbReference>
<feature type="transmembrane region" description="Helical" evidence="7">
    <location>
        <begin position="9"/>
        <end position="29"/>
    </location>
</feature>